<keyword evidence="2" id="KW-0813">Transport</keyword>
<dbReference type="GO" id="GO:0016020">
    <property type="term" value="C:membrane"/>
    <property type="evidence" value="ECO:0007669"/>
    <property type="project" value="UniProtKB-SubCell"/>
</dbReference>
<sequence length="467" mass="51997">LIKDDRRMKGDEFINKFNLDKSRKTLIGNAKIRGISGGERKRLSILLSLILPKSYLFLDEPFSGLDTTSIELVQDCLKNLREKEGVAIVIVSHDLKNVGGEIWGLSEGKIVYRGGENNVEKFFKGKGIQDVRDLEKMMDVLTKGVDFSDERDFMVREGDNNDLILKKNTSPLLPTREHNKKKSLCPPSSFIRQTLHLTKRALIETYRSRGSTIIKAITQVSIGLIYGTLYQIKNNQAGVYDRFGLLSLISIGGLNLSLAGTIRAFPKERVLIKKEQSERLFSIGPYFISKALSGLPVTVGLSCLFGSVVYPLTGLNPERFKTFLSLLTVHSVTAEALGLLISSLSGSEEKALAFFAPLTVLQVIFDGRNLSYENTPRFLRPLQGLSLVRLNWQSLAINEFKGLKFSKKDRRGKNVIESGDDALEIFGIEGSIWDRVKKQLKFVGVCWGMAVATLVGGGGFVRIKDDK</sequence>
<feature type="transmembrane region" description="Helical" evidence="6">
    <location>
        <begin position="244"/>
        <end position="265"/>
    </location>
</feature>
<feature type="domain" description="ABC-2 type transporter transmembrane" evidence="7">
    <location>
        <begin position="193"/>
        <end position="400"/>
    </location>
</feature>
<feature type="non-terminal residue" evidence="8">
    <location>
        <position position="467"/>
    </location>
</feature>
<keyword evidence="3 6" id="KW-0812">Transmembrane</keyword>
<keyword evidence="5 6" id="KW-0472">Membrane</keyword>
<dbReference type="AlphaFoldDB" id="A0A9W7B1A6"/>
<keyword evidence="4 6" id="KW-1133">Transmembrane helix</keyword>
<evidence type="ECO:0000256" key="1">
    <source>
        <dbReference type="ARBA" id="ARBA00004141"/>
    </source>
</evidence>
<dbReference type="InterPro" id="IPR013525">
    <property type="entry name" value="ABC2_TM"/>
</dbReference>
<protein>
    <recommendedName>
        <fullName evidence="7">ABC-2 type transporter transmembrane domain-containing protein</fullName>
    </recommendedName>
</protein>
<name>A0A9W7B1A6_9STRA</name>
<reference evidence="9" key="1">
    <citation type="journal article" date="2023" name="Commun. Biol.">
        <title>Genome analysis of Parmales, the sister group of diatoms, reveals the evolutionary specialization of diatoms from phago-mixotrophs to photoautotrophs.</title>
        <authorList>
            <person name="Ban H."/>
            <person name="Sato S."/>
            <person name="Yoshikawa S."/>
            <person name="Yamada K."/>
            <person name="Nakamura Y."/>
            <person name="Ichinomiya M."/>
            <person name="Sato N."/>
            <person name="Blanc-Mathieu R."/>
            <person name="Endo H."/>
            <person name="Kuwata A."/>
            <person name="Ogata H."/>
        </authorList>
    </citation>
    <scope>NUCLEOTIDE SEQUENCE [LARGE SCALE GENOMIC DNA]</scope>
</reference>
<dbReference type="InterPro" id="IPR050352">
    <property type="entry name" value="ABCG_transporters"/>
</dbReference>
<organism evidence="8 9">
    <name type="scientific">Triparma laevis f. inornata</name>
    <dbReference type="NCBI Taxonomy" id="1714386"/>
    <lineage>
        <taxon>Eukaryota</taxon>
        <taxon>Sar</taxon>
        <taxon>Stramenopiles</taxon>
        <taxon>Ochrophyta</taxon>
        <taxon>Bolidophyceae</taxon>
        <taxon>Parmales</taxon>
        <taxon>Triparmaceae</taxon>
        <taxon>Triparma</taxon>
    </lineage>
</organism>
<evidence type="ECO:0000313" key="8">
    <source>
        <dbReference type="EMBL" id="GMH82001.1"/>
    </source>
</evidence>
<dbReference type="Gene3D" id="3.40.50.300">
    <property type="entry name" value="P-loop containing nucleotide triphosphate hydrolases"/>
    <property type="match status" value="1"/>
</dbReference>
<evidence type="ECO:0000259" key="7">
    <source>
        <dbReference type="Pfam" id="PF01061"/>
    </source>
</evidence>
<dbReference type="PANTHER" id="PTHR48041">
    <property type="entry name" value="ABC TRANSPORTER G FAMILY MEMBER 28"/>
    <property type="match status" value="1"/>
</dbReference>
<comment type="subcellular location">
    <subcellularLocation>
        <location evidence="1">Membrane</location>
        <topology evidence="1">Multi-pass membrane protein</topology>
    </subcellularLocation>
</comment>
<dbReference type="EMBL" id="BLQM01000307">
    <property type="protein sequence ID" value="GMH82001.1"/>
    <property type="molecule type" value="Genomic_DNA"/>
</dbReference>
<gene>
    <name evidence="8" type="ORF">TL16_g09115</name>
</gene>
<dbReference type="GO" id="GO:0140359">
    <property type="term" value="F:ABC-type transporter activity"/>
    <property type="evidence" value="ECO:0007669"/>
    <property type="project" value="InterPro"/>
</dbReference>
<evidence type="ECO:0000256" key="5">
    <source>
        <dbReference type="ARBA" id="ARBA00023136"/>
    </source>
</evidence>
<evidence type="ECO:0000313" key="9">
    <source>
        <dbReference type="Proteomes" id="UP001162640"/>
    </source>
</evidence>
<proteinExistence type="predicted"/>
<dbReference type="InterPro" id="IPR027417">
    <property type="entry name" value="P-loop_NTPase"/>
</dbReference>
<dbReference type="Pfam" id="PF01061">
    <property type="entry name" value="ABC2_membrane"/>
    <property type="match status" value="1"/>
</dbReference>
<feature type="transmembrane region" description="Helical" evidence="6">
    <location>
        <begin position="286"/>
        <end position="310"/>
    </location>
</feature>
<dbReference type="PANTHER" id="PTHR48041:SF41">
    <property type="entry name" value="ABC TRANSPORTER G FAMILY"/>
    <property type="match status" value="1"/>
</dbReference>
<dbReference type="SUPFAM" id="SSF52540">
    <property type="entry name" value="P-loop containing nucleoside triphosphate hydrolases"/>
    <property type="match status" value="1"/>
</dbReference>
<evidence type="ECO:0000256" key="3">
    <source>
        <dbReference type="ARBA" id="ARBA00022692"/>
    </source>
</evidence>
<comment type="caution">
    <text evidence="8">The sequence shown here is derived from an EMBL/GenBank/DDBJ whole genome shotgun (WGS) entry which is preliminary data.</text>
</comment>
<feature type="non-terminal residue" evidence="8">
    <location>
        <position position="1"/>
    </location>
</feature>
<evidence type="ECO:0000256" key="2">
    <source>
        <dbReference type="ARBA" id="ARBA00022448"/>
    </source>
</evidence>
<evidence type="ECO:0000256" key="4">
    <source>
        <dbReference type="ARBA" id="ARBA00022989"/>
    </source>
</evidence>
<dbReference type="Proteomes" id="UP001162640">
    <property type="component" value="Unassembled WGS sequence"/>
</dbReference>
<evidence type="ECO:0000256" key="6">
    <source>
        <dbReference type="SAM" id="Phobius"/>
    </source>
</evidence>
<feature type="transmembrane region" description="Helical" evidence="6">
    <location>
        <begin position="442"/>
        <end position="463"/>
    </location>
</feature>
<accession>A0A9W7B1A6</accession>